<dbReference type="Pfam" id="PF26188">
    <property type="entry name" value="RESC6"/>
    <property type="match status" value="1"/>
</dbReference>
<dbReference type="InterPro" id="IPR058917">
    <property type="entry name" value="RESC6_dom"/>
</dbReference>
<evidence type="ECO:0000256" key="6">
    <source>
        <dbReference type="ARBA" id="ARBA00023453"/>
    </source>
</evidence>
<accession>A0A7S4RAM3</accession>
<evidence type="ECO:0000313" key="8">
    <source>
        <dbReference type="EMBL" id="CAE4607137.1"/>
    </source>
</evidence>
<dbReference type="GO" id="GO:0006584">
    <property type="term" value="P:catecholamine metabolic process"/>
    <property type="evidence" value="ECO:0007669"/>
    <property type="project" value="UniProtKB-KW"/>
</dbReference>
<dbReference type="GO" id="GO:0016206">
    <property type="term" value="F:catechol O-methyltransferase activity"/>
    <property type="evidence" value="ECO:0007669"/>
    <property type="project" value="UniProtKB-EC"/>
</dbReference>
<evidence type="ECO:0000256" key="2">
    <source>
        <dbReference type="ARBA" id="ARBA00022603"/>
    </source>
</evidence>
<keyword evidence="5" id="KW-0128">Catecholamine metabolism</keyword>
<comment type="similarity">
    <text evidence="6">Belongs to the class I-like SAM-binding methyltransferase superfamily. Cation-dependent O-methyltransferase family.</text>
</comment>
<gene>
    <name evidence="8" type="ORF">AMON00008_LOCUS31939</name>
</gene>
<dbReference type="PANTHER" id="PTHR43836">
    <property type="entry name" value="CATECHOL O-METHYLTRANSFERASE 1-RELATED"/>
    <property type="match status" value="1"/>
</dbReference>
<evidence type="ECO:0000256" key="4">
    <source>
        <dbReference type="ARBA" id="ARBA00022691"/>
    </source>
</evidence>
<protein>
    <recommendedName>
        <fullName evidence="1">catechol O-methyltransferase</fullName>
        <ecNumber evidence="1">2.1.1.6</ecNumber>
    </recommendedName>
</protein>
<dbReference type="InterPro" id="IPR002935">
    <property type="entry name" value="SAM_O-MeTrfase"/>
</dbReference>
<dbReference type="EC" id="2.1.1.6" evidence="1"/>
<dbReference type="PROSITE" id="PS51682">
    <property type="entry name" value="SAM_OMT_I"/>
    <property type="match status" value="1"/>
</dbReference>
<dbReference type="SUPFAM" id="SSF53335">
    <property type="entry name" value="S-adenosyl-L-methionine-dependent methyltransferases"/>
    <property type="match status" value="1"/>
</dbReference>
<dbReference type="GO" id="GO:0032259">
    <property type="term" value="P:methylation"/>
    <property type="evidence" value="ECO:0007669"/>
    <property type="project" value="UniProtKB-KW"/>
</dbReference>
<dbReference type="Pfam" id="PF13578">
    <property type="entry name" value="Methyltransf_24"/>
    <property type="match status" value="1"/>
</dbReference>
<organism evidence="8">
    <name type="scientific">Alexandrium monilatum</name>
    <dbReference type="NCBI Taxonomy" id="311494"/>
    <lineage>
        <taxon>Eukaryota</taxon>
        <taxon>Sar</taxon>
        <taxon>Alveolata</taxon>
        <taxon>Dinophyceae</taxon>
        <taxon>Gonyaulacales</taxon>
        <taxon>Pyrocystaceae</taxon>
        <taxon>Alexandrium</taxon>
    </lineage>
</organism>
<evidence type="ECO:0000256" key="1">
    <source>
        <dbReference type="ARBA" id="ARBA00012880"/>
    </source>
</evidence>
<evidence type="ECO:0000256" key="3">
    <source>
        <dbReference type="ARBA" id="ARBA00022679"/>
    </source>
</evidence>
<dbReference type="PANTHER" id="PTHR43836:SF2">
    <property type="entry name" value="CATECHOL O-METHYLTRANSFERASE 1-RELATED"/>
    <property type="match status" value="1"/>
</dbReference>
<proteinExistence type="inferred from homology"/>
<name>A0A7S4RAM3_9DINO</name>
<keyword evidence="3" id="KW-0808">Transferase</keyword>
<keyword evidence="2" id="KW-0489">Methyltransferase</keyword>
<evidence type="ECO:0000259" key="7">
    <source>
        <dbReference type="Pfam" id="PF26188"/>
    </source>
</evidence>
<dbReference type="InterPro" id="IPR029063">
    <property type="entry name" value="SAM-dependent_MTases_sf"/>
</dbReference>
<reference evidence="8" key="1">
    <citation type="submission" date="2021-01" db="EMBL/GenBank/DDBJ databases">
        <authorList>
            <person name="Corre E."/>
            <person name="Pelletier E."/>
            <person name="Niang G."/>
            <person name="Scheremetjew M."/>
            <person name="Finn R."/>
            <person name="Kale V."/>
            <person name="Holt S."/>
            <person name="Cochrane G."/>
            <person name="Meng A."/>
            <person name="Brown T."/>
            <person name="Cohen L."/>
        </authorList>
    </citation>
    <scope>NUCLEOTIDE SEQUENCE</scope>
    <source>
        <strain evidence="8">CCMP3105</strain>
    </source>
</reference>
<dbReference type="EMBL" id="HBNR01045888">
    <property type="protein sequence ID" value="CAE4607137.1"/>
    <property type="molecule type" value="Transcribed_RNA"/>
</dbReference>
<keyword evidence="4" id="KW-0949">S-adenosyl-L-methionine</keyword>
<dbReference type="Gene3D" id="3.40.50.150">
    <property type="entry name" value="Vaccinia Virus protein VP39"/>
    <property type="match status" value="1"/>
</dbReference>
<evidence type="ECO:0000256" key="5">
    <source>
        <dbReference type="ARBA" id="ARBA00022939"/>
    </source>
</evidence>
<dbReference type="AlphaFoldDB" id="A0A7S4RAM3"/>
<feature type="domain" description="RNA-editing substrate-binding complex 6 protein" evidence="7">
    <location>
        <begin position="13"/>
        <end position="135"/>
    </location>
</feature>
<sequence>MHTRALAKPQELSNTAWAYAQLSFLHLPLMDAIAAASIAKITQCLSQDHSNLAWAFATLHLPNAPLCDSIAAAALRTIRQFERQHLVNTAWSFATLRFEHPPLMKAISAAALPKLADIPPHGLASLAWALARLACADAPLLDAIAAQAMRLLDSRAPRLAGRNVGMLLWAFGRTGGLPHVWALLEASRTAGQHLDGLSLGGVVQACRELSLHHSEVRLMQQHLSRGAMGAVALDACALLLAEVGAAGEALELLRAGADAGLFGQVSSRVWAACDGGSLPVEPLEGLEVELGEPYSKELRLLAHVLRTAVPGDVDSVCAAVETFGEEKLPGTSHWLKIAGGTKAGLLVTCARRAPRDGFVLEVGTYCGYSAARLAAARASGRPPRGPLVVTLEVDAAHAIVARSLLAFAGLAHRVEVLTGHSEDVLPWLVRRMKDRVPPGAFVDMVFLDQRGSRYEADLAVLQQAGALSPGAVVVADNVLKPGAPLFLWRVTHGAGYATEVFSMTEFAMSGVEDWMTVSVYQPDSHQAAVRDPPIELRMLDWKAQQMRARTHRPDHGGSGVGFAEWAEFASEMRRGFAAAGFEAEPL</sequence>